<evidence type="ECO:0000256" key="6">
    <source>
        <dbReference type="ARBA" id="ARBA00022605"/>
    </source>
</evidence>
<evidence type="ECO:0000256" key="5">
    <source>
        <dbReference type="ARBA" id="ARBA00022490"/>
    </source>
</evidence>
<dbReference type="InterPro" id="IPR002220">
    <property type="entry name" value="DapA-like"/>
</dbReference>
<evidence type="ECO:0000256" key="7">
    <source>
        <dbReference type="ARBA" id="ARBA00022915"/>
    </source>
</evidence>
<keyword evidence="10 12" id="KW-0704">Schiff base</keyword>
<gene>
    <name evidence="12 16" type="primary">dapA</name>
    <name evidence="16" type="ORF">SOFFGTOCOR_0403</name>
</gene>
<dbReference type="InterPro" id="IPR013785">
    <property type="entry name" value="Aldolase_TIM"/>
</dbReference>
<dbReference type="PANTHER" id="PTHR12128">
    <property type="entry name" value="DIHYDRODIPICOLINATE SYNTHASE"/>
    <property type="match status" value="1"/>
</dbReference>
<dbReference type="Pfam" id="PF00701">
    <property type="entry name" value="DHDPS"/>
    <property type="match status" value="1"/>
</dbReference>
<comment type="pathway">
    <text evidence="2 12">Amino-acid biosynthesis; L-lysine biosynthesis via DAP pathway; (S)-tetrahydrodipicolinate from L-aspartate: step 3/4.</text>
</comment>
<dbReference type="GO" id="GO:0009089">
    <property type="term" value="P:lysine biosynthetic process via diaminopimelate"/>
    <property type="evidence" value="ECO:0007669"/>
    <property type="project" value="UniProtKB-UniRule"/>
</dbReference>
<evidence type="ECO:0000256" key="13">
    <source>
        <dbReference type="PIRNR" id="PIRNR001365"/>
    </source>
</evidence>
<dbReference type="UniPathway" id="UPA00034">
    <property type="reaction ID" value="UER00017"/>
</dbReference>
<dbReference type="Gene3D" id="3.20.20.70">
    <property type="entry name" value="Aldolase class I"/>
    <property type="match status" value="1"/>
</dbReference>
<evidence type="ECO:0000256" key="12">
    <source>
        <dbReference type="HAMAP-Rule" id="MF_00418"/>
    </source>
</evidence>
<evidence type="ECO:0000256" key="2">
    <source>
        <dbReference type="ARBA" id="ARBA00005120"/>
    </source>
</evidence>
<accession>A0A0M6W7G8</accession>
<sequence>MNYKKYLTGSIVALITPMDSFGNLDKISLRKLINFHVESKTSAIVSVGTTGESVTLRCNERIDIIKTMLEFADERIPIIAGIGCSSTLKTISVSKKIEDTGVVAFLSVTPYYNKPSQNGLYQHFKEISNNTNLPQILYNVPSRTGCDLSPKTIGMLSKLDNIIAIKEASGDLSKVYQIKEMVDDDFILLSGDDATALSFMRLGGHGVISVTSNVAAKKMVEMCNLVIDGKYSAANILNKELMSLHLQLFYEPNPTPIKWACYRVGLISCDFSRLPMIQLTSLGQKKLENALKIAGVL</sequence>
<comment type="caution">
    <text evidence="12">Was originally thought to be a dihydrodipicolinate synthase (DHDPS), catalyzing the condensation of (S)-aspartate-beta-semialdehyde [(S)-ASA] and pyruvate to dihydrodipicolinate (DHDP). However, it was shown in E.coli that the product of the enzymatic reaction is not dihydrodipicolinate but in fact (4S)-4-hydroxy-2,3,4,5-tetrahydro-(2S)-dipicolinic acid (HTPA), and that the consecutive dehydration reaction leading to DHDP is not spontaneous but catalyzed by DapB.</text>
</comment>
<dbReference type="InterPro" id="IPR020625">
    <property type="entry name" value="Schiff_base-form_aldolases_AS"/>
</dbReference>
<dbReference type="AlphaFoldDB" id="A0A0M6W7G8"/>
<feature type="binding site" evidence="12 15">
    <location>
        <position position="50"/>
    </location>
    <ligand>
        <name>pyruvate</name>
        <dbReference type="ChEBI" id="CHEBI:15361"/>
    </ligand>
</feature>
<feature type="active site" description="Proton donor/acceptor" evidence="12 14">
    <location>
        <position position="138"/>
    </location>
</feature>
<feature type="binding site" evidence="12 15">
    <location>
        <position position="208"/>
    </location>
    <ligand>
        <name>pyruvate</name>
        <dbReference type="ChEBI" id="CHEBI:15361"/>
    </ligand>
</feature>
<dbReference type="GO" id="GO:0005829">
    <property type="term" value="C:cytosol"/>
    <property type="evidence" value="ECO:0007669"/>
    <property type="project" value="TreeGrafter"/>
</dbReference>
<dbReference type="STRING" id="1715285.SOFFGTOCOR_0403"/>
<evidence type="ECO:0000256" key="3">
    <source>
        <dbReference type="ARBA" id="ARBA00007592"/>
    </source>
</evidence>
<protein>
    <recommendedName>
        <fullName evidence="4 12">4-hydroxy-tetrahydrodipicolinate synthase</fullName>
        <shortName evidence="12">HTPA synthase</shortName>
        <ecNumber evidence="4 12">4.3.3.7</ecNumber>
    </recommendedName>
</protein>
<keyword evidence="8 12" id="KW-0457">Lysine biosynthesis</keyword>
<dbReference type="NCBIfam" id="TIGR00674">
    <property type="entry name" value="dapA"/>
    <property type="match status" value="1"/>
</dbReference>
<feature type="active site" description="Schiff-base intermediate with substrate" evidence="12 14">
    <location>
        <position position="166"/>
    </location>
</feature>
<comment type="subcellular location">
    <subcellularLocation>
        <location evidence="12">Cytoplasm</location>
    </subcellularLocation>
</comment>
<reference evidence="17" key="1">
    <citation type="submission" date="2015-05" db="EMBL/GenBank/DDBJ databases">
        <authorList>
            <person name="Manzano-Marin A."/>
        </authorList>
    </citation>
    <scope>NUCLEOTIDE SEQUENCE [LARGE SCALE GENOMIC DNA]</scope>
    <source>
        <strain evidence="17">officinalis</strain>
    </source>
</reference>
<dbReference type="SUPFAM" id="SSF51569">
    <property type="entry name" value="Aldolase"/>
    <property type="match status" value="1"/>
</dbReference>
<evidence type="ECO:0000256" key="15">
    <source>
        <dbReference type="PIRSR" id="PIRSR001365-2"/>
    </source>
</evidence>
<evidence type="ECO:0000256" key="11">
    <source>
        <dbReference type="ARBA" id="ARBA00047836"/>
    </source>
</evidence>
<keyword evidence="17" id="KW-1185">Reference proteome</keyword>
<dbReference type="PRINTS" id="PR00146">
    <property type="entry name" value="DHPICSNTHASE"/>
</dbReference>
<keyword evidence="7 12" id="KW-0220">Diaminopimelate biosynthesis</keyword>
<dbReference type="PANTHER" id="PTHR12128:SF66">
    <property type="entry name" value="4-HYDROXY-2-OXOGLUTARATE ALDOLASE, MITOCHONDRIAL"/>
    <property type="match status" value="1"/>
</dbReference>
<evidence type="ECO:0000256" key="4">
    <source>
        <dbReference type="ARBA" id="ARBA00012086"/>
    </source>
</evidence>
<evidence type="ECO:0000256" key="8">
    <source>
        <dbReference type="ARBA" id="ARBA00023154"/>
    </source>
</evidence>
<evidence type="ECO:0000256" key="9">
    <source>
        <dbReference type="ARBA" id="ARBA00023239"/>
    </source>
</evidence>
<dbReference type="EC" id="4.3.3.7" evidence="4 12"/>
<evidence type="ECO:0000256" key="1">
    <source>
        <dbReference type="ARBA" id="ARBA00003294"/>
    </source>
</evidence>
<keyword evidence="6 12" id="KW-0028">Amino-acid biosynthesis</keyword>
<dbReference type="InterPro" id="IPR020624">
    <property type="entry name" value="Schiff_base-form_aldolases_CS"/>
</dbReference>
<comment type="catalytic activity">
    <reaction evidence="11 12">
        <text>L-aspartate 4-semialdehyde + pyruvate = (2S,4S)-4-hydroxy-2,3,4,5-tetrahydrodipicolinate + H2O + H(+)</text>
        <dbReference type="Rhea" id="RHEA:34171"/>
        <dbReference type="ChEBI" id="CHEBI:15361"/>
        <dbReference type="ChEBI" id="CHEBI:15377"/>
        <dbReference type="ChEBI" id="CHEBI:15378"/>
        <dbReference type="ChEBI" id="CHEBI:67139"/>
        <dbReference type="ChEBI" id="CHEBI:537519"/>
        <dbReference type="EC" id="4.3.3.7"/>
    </reaction>
</comment>
<dbReference type="PIRSF" id="PIRSF001365">
    <property type="entry name" value="DHDPS"/>
    <property type="match status" value="1"/>
</dbReference>
<dbReference type="Proteomes" id="UP000242301">
    <property type="component" value="Unassembled WGS sequence"/>
</dbReference>
<dbReference type="GO" id="GO:0008840">
    <property type="term" value="F:4-hydroxy-tetrahydrodipicolinate synthase activity"/>
    <property type="evidence" value="ECO:0007669"/>
    <property type="project" value="UniProtKB-UniRule"/>
</dbReference>
<comment type="similarity">
    <text evidence="3 12 13">Belongs to the DapA family.</text>
</comment>
<feature type="site" description="Part of a proton relay during catalysis" evidence="12">
    <location>
        <position position="112"/>
    </location>
</feature>
<comment type="function">
    <text evidence="1 12">Catalyzes the condensation of (S)-aspartate-beta-semialdehyde [(S)-ASA] and pyruvate to 4-hydroxy-tetrahydrodipicolinate (HTPA).</text>
</comment>
<dbReference type="HAMAP" id="MF_00418">
    <property type="entry name" value="DapA"/>
    <property type="match status" value="1"/>
</dbReference>
<dbReference type="PROSITE" id="PS00665">
    <property type="entry name" value="DHDPS_1"/>
    <property type="match status" value="1"/>
</dbReference>
<comment type="subunit">
    <text evidence="12">Homotetramer; dimer of dimers.</text>
</comment>
<dbReference type="GO" id="GO:0019877">
    <property type="term" value="P:diaminopimelate biosynthetic process"/>
    <property type="evidence" value="ECO:0007669"/>
    <property type="project" value="UniProtKB-UniRule"/>
</dbReference>
<proteinExistence type="inferred from homology"/>
<name>A0A0M6W7G8_9GAMM</name>
<dbReference type="CDD" id="cd00950">
    <property type="entry name" value="DHDPS"/>
    <property type="match status" value="1"/>
</dbReference>
<keyword evidence="9 12" id="KW-0456">Lyase</keyword>
<dbReference type="SMART" id="SM01130">
    <property type="entry name" value="DHDPS"/>
    <property type="match status" value="1"/>
</dbReference>
<dbReference type="EMBL" id="CVRF01000003">
    <property type="protein sequence ID" value="CRK85819.1"/>
    <property type="molecule type" value="Genomic_DNA"/>
</dbReference>
<evidence type="ECO:0000313" key="16">
    <source>
        <dbReference type="EMBL" id="CRK85819.1"/>
    </source>
</evidence>
<feature type="site" description="Part of a proton relay during catalysis" evidence="12">
    <location>
        <position position="49"/>
    </location>
</feature>
<dbReference type="InterPro" id="IPR005263">
    <property type="entry name" value="DapA"/>
</dbReference>
<evidence type="ECO:0000256" key="14">
    <source>
        <dbReference type="PIRSR" id="PIRSR001365-1"/>
    </source>
</evidence>
<evidence type="ECO:0000313" key="17">
    <source>
        <dbReference type="Proteomes" id="UP000242301"/>
    </source>
</evidence>
<dbReference type="PROSITE" id="PS00666">
    <property type="entry name" value="DHDPS_2"/>
    <property type="match status" value="1"/>
</dbReference>
<keyword evidence="5 12" id="KW-0963">Cytoplasm</keyword>
<evidence type="ECO:0000256" key="10">
    <source>
        <dbReference type="ARBA" id="ARBA00023270"/>
    </source>
</evidence>
<organism evidence="16 17">
    <name type="scientific">Candidatus Providencia siddallii</name>
    <dbReference type="NCBI Taxonomy" id="1715285"/>
    <lineage>
        <taxon>Bacteria</taxon>
        <taxon>Pseudomonadati</taxon>
        <taxon>Pseudomonadota</taxon>
        <taxon>Gammaproteobacteria</taxon>
        <taxon>Enterobacterales</taxon>
        <taxon>Morganellaceae</taxon>
        <taxon>Providencia</taxon>
    </lineage>
</organism>